<organism evidence="1 2">
    <name type="scientific">Hungatella hathewayi</name>
    <dbReference type="NCBI Taxonomy" id="154046"/>
    <lineage>
        <taxon>Bacteria</taxon>
        <taxon>Bacillati</taxon>
        <taxon>Bacillota</taxon>
        <taxon>Clostridia</taxon>
        <taxon>Lachnospirales</taxon>
        <taxon>Lachnospiraceae</taxon>
        <taxon>Hungatella</taxon>
    </lineage>
</organism>
<dbReference type="RefSeq" id="WP_155521547.1">
    <property type="nucleotide sequence ID" value="NZ_CABIXC010000016.1"/>
</dbReference>
<gene>
    <name evidence="1" type="ORF">ERS852407_04801</name>
</gene>
<dbReference type="Proteomes" id="UP000095651">
    <property type="component" value="Unassembled WGS sequence"/>
</dbReference>
<proteinExistence type="predicted"/>
<dbReference type="EMBL" id="CYZE01000016">
    <property type="protein sequence ID" value="CUP04382.1"/>
    <property type="molecule type" value="Genomic_DNA"/>
</dbReference>
<protein>
    <submittedName>
        <fullName evidence="1">Uncharacterized protein</fullName>
    </submittedName>
</protein>
<sequence length="49" mass="5361">MKDTVIAVNSLNVEKAFEALARILTARGEATVTVKSIKKKDEVQKDETA</sequence>
<name>A0A174JXA1_9FIRM</name>
<evidence type="ECO:0000313" key="1">
    <source>
        <dbReference type="EMBL" id="CUP04382.1"/>
    </source>
</evidence>
<evidence type="ECO:0000313" key="2">
    <source>
        <dbReference type="Proteomes" id="UP000095651"/>
    </source>
</evidence>
<reference evidence="1 2" key="1">
    <citation type="submission" date="2015-09" db="EMBL/GenBank/DDBJ databases">
        <authorList>
            <consortium name="Pathogen Informatics"/>
        </authorList>
    </citation>
    <scope>NUCLEOTIDE SEQUENCE [LARGE SCALE GENOMIC DNA]</scope>
    <source>
        <strain evidence="1 2">2789STDY5608850</strain>
    </source>
</reference>
<dbReference type="AlphaFoldDB" id="A0A174JXA1"/>
<accession>A0A174JXA1</accession>